<dbReference type="GO" id="GO:0005525">
    <property type="term" value="F:GTP binding"/>
    <property type="evidence" value="ECO:0007669"/>
    <property type="project" value="UniProtKB-UniRule"/>
</dbReference>
<keyword evidence="9 10" id="KW-0342">GTP-binding</keyword>
<dbReference type="EMBL" id="CZVV01000042">
    <property type="protein sequence ID" value="CUT00761.1"/>
    <property type="molecule type" value="Genomic_DNA"/>
</dbReference>
<comment type="similarity">
    <text evidence="1 10 11">Belongs to the TRAFAC class TrmE-Era-EngA-EngB-Septin-like GTPase superfamily. TrmE GTPase family.</text>
</comment>
<dbReference type="EC" id="3.6.-.-" evidence="10"/>
<feature type="binding site" evidence="10">
    <location>
        <position position="492"/>
    </location>
    <ligand>
        <name>(6S)-5-formyl-5,6,7,8-tetrahydrofolate</name>
        <dbReference type="ChEBI" id="CHEBI:57457"/>
    </ligand>
</feature>
<feature type="binding site" evidence="10">
    <location>
        <begin position="303"/>
        <end position="306"/>
    </location>
    <ligand>
        <name>GTP</name>
        <dbReference type="ChEBI" id="CHEBI:37565"/>
    </ligand>
</feature>
<dbReference type="Pfam" id="PF12631">
    <property type="entry name" value="MnmE_helical"/>
    <property type="match status" value="1"/>
</dbReference>
<dbReference type="NCBIfam" id="TIGR00231">
    <property type="entry name" value="small_GTP"/>
    <property type="match status" value="1"/>
</dbReference>
<dbReference type="PANTHER" id="PTHR42714">
    <property type="entry name" value="TRNA MODIFICATION GTPASE GTPBP3"/>
    <property type="match status" value="1"/>
</dbReference>
<evidence type="ECO:0000256" key="6">
    <source>
        <dbReference type="ARBA" id="ARBA00022801"/>
    </source>
</evidence>
<feature type="binding site" evidence="10">
    <location>
        <position position="283"/>
    </location>
    <ligand>
        <name>K(+)</name>
        <dbReference type="ChEBI" id="CHEBI:29103"/>
    </ligand>
</feature>
<evidence type="ECO:0000256" key="2">
    <source>
        <dbReference type="ARBA" id="ARBA00022490"/>
    </source>
</evidence>
<dbReference type="SUPFAM" id="SSF116878">
    <property type="entry name" value="TrmE connector domain"/>
    <property type="match status" value="1"/>
</dbReference>
<dbReference type="SUPFAM" id="SSF52540">
    <property type="entry name" value="P-loop containing nucleoside triphosphate hydrolases"/>
    <property type="match status" value="1"/>
</dbReference>
<dbReference type="NCBIfam" id="NF003661">
    <property type="entry name" value="PRK05291.1-3"/>
    <property type="match status" value="1"/>
</dbReference>
<dbReference type="PRINTS" id="PR00326">
    <property type="entry name" value="GTP1OBG"/>
</dbReference>
<evidence type="ECO:0000256" key="10">
    <source>
        <dbReference type="HAMAP-Rule" id="MF_00379"/>
    </source>
</evidence>
<dbReference type="AlphaFoldDB" id="A0A916PBP8"/>
<evidence type="ECO:0000256" key="11">
    <source>
        <dbReference type="RuleBase" id="RU003313"/>
    </source>
</evidence>
<feature type="binding site" evidence="10">
    <location>
        <begin position="259"/>
        <end position="264"/>
    </location>
    <ligand>
        <name>GTP</name>
        <dbReference type="ChEBI" id="CHEBI:37565"/>
    </ligand>
</feature>
<name>A0A916PBP8_KRYT1</name>
<feature type="binding site" evidence="10">
    <location>
        <position position="52"/>
    </location>
    <ligand>
        <name>(6S)-5-formyl-5,6,7,8-tetrahydrofolate</name>
        <dbReference type="ChEBI" id="CHEBI:57457"/>
    </ligand>
</feature>
<comment type="cofactor">
    <cofactor evidence="10">
        <name>K(+)</name>
        <dbReference type="ChEBI" id="CHEBI:29103"/>
    </cofactor>
    <text evidence="10">Binds 1 potassium ion per subunit.</text>
</comment>
<feature type="binding site" evidence="10">
    <location>
        <begin position="278"/>
        <end position="284"/>
    </location>
    <ligand>
        <name>GTP</name>
        <dbReference type="ChEBI" id="CHEBI:37565"/>
    </ligand>
</feature>
<feature type="binding site" evidence="10">
    <location>
        <position position="114"/>
    </location>
    <ligand>
        <name>(6S)-5-formyl-5,6,7,8-tetrahydrofolate</name>
        <dbReference type="ChEBI" id="CHEBI:57457"/>
    </ligand>
</feature>
<dbReference type="InterPro" id="IPR027266">
    <property type="entry name" value="TrmE/GcvT-like"/>
</dbReference>
<dbReference type="InterPro" id="IPR004520">
    <property type="entry name" value="GTPase_MnmE"/>
</dbReference>
<accession>A0A916PBP8</accession>
<gene>
    <name evidence="10" type="primary">mnmE</name>
    <name evidence="10" type="synonym">trmE</name>
    <name evidence="13" type="ORF">JGI25_00786</name>
</gene>
<evidence type="ECO:0000313" key="14">
    <source>
        <dbReference type="Proteomes" id="UP000243105"/>
    </source>
</evidence>
<evidence type="ECO:0000256" key="1">
    <source>
        <dbReference type="ARBA" id="ARBA00011043"/>
    </source>
</evidence>
<dbReference type="GO" id="GO:0046872">
    <property type="term" value="F:metal ion binding"/>
    <property type="evidence" value="ECO:0007669"/>
    <property type="project" value="UniProtKB-KW"/>
</dbReference>
<dbReference type="GO" id="GO:0003924">
    <property type="term" value="F:GTPase activity"/>
    <property type="evidence" value="ECO:0007669"/>
    <property type="project" value="UniProtKB-UniRule"/>
</dbReference>
<dbReference type="CDD" id="cd14858">
    <property type="entry name" value="TrmE_N"/>
    <property type="match status" value="1"/>
</dbReference>
<comment type="subunit">
    <text evidence="10">Homodimer. Heterotetramer of two MnmE and two MnmG subunits.</text>
</comment>
<dbReference type="Gene3D" id="3.40.50.300">
    <property type="entry name" value="P-loop containing nucleotide triphosphate hydrolases"/>
    <property type="match status" value="1"/>
</dbReference>
<dbReference type="CDD" id="cd04164">
    <property type="entry name" value="trmE"/>
    <property type="match status" value="1"/>
</dbReference>
<dbReference type="Pfam" id="PF01926">
    <property type="entry name" value="MMR_HSR1"/>
    <property type="match status" value="1"/>
</dbReference>
<evidence type="ECO:0000256" key="3">
    <source>
        <dbReference type="ARBA" id="ARBA00022694"/>
    </source>
</evidence>
<dbReference type="InterPro" id="IPR006073">
    <property type="entry name" value="GTP-bd"/>
</dbReference>
<organism evidence="13 14">
    <name type="scientific">Kryptobacter tengchongensis</name>
    <dbReference type="NCBI Taxonomy" id="1643429"/>
    <lineage>
        <taxon>Bacteria</taxon>
        <taxon>Pseudomonadati</taxon>
        <taxon>Candidatus Kryptoniota</taxon>
        <taxon>Candidatus Kryptobacter</taxon>
    </lineage>
</organism>
<dbReference type="InterPro" id="IPR005225">
    <property type="entry name" value="Small_GTP-bd"/>
</dbReference>
<keyword evidence="4 10" id="KW-0479">Metal-binding</keyword>
<evidence type="ECO:0000256" key="5">
    <source>
        <dbReference type="ARBA" id="ARBA00022741"/>
    </source>
</evidence>
<feature type="binding site" evidence="10">
    <location>
        <position position="259"/>
    </location>
    <ligand>
        <name>K(+)</name>
        <dbReference type="ChEBI" id="CHEBI:29103"/>
    </ligand>
</feature>
<keyword evidence="2 10" id="KW-0963">Cytoplasm</keyword>
<dbReference type="InterPro" id="IPR027368">
    <property type="entry name" value="MnmE_dom2"/>
</dbReference>
<keyword evidence="6 10" id="KW-0378">Hydrolase</keyword>
<evidence type="ECO:0000256" key="9">
    <source>
        <dbReference type="ARBA" id="ARBA00023134"/>
    </source>
</evidence>
<dbReference type="Gene3D" id="1.20.120.430">
    <property type="entry name" value="tRNA modification GTPase MnmE domain 2"/>
    <property type="match status" value="1"/>
</dbReference>
<feature type="binding site" evidence="10">
    <location>
        <position position="284"/>
    </location>
    <ligand>
        <name>Mg(2+)</name>
        <dbReference type="ChEBI" id="CHEBI:18420"/>
    </ligand>
</feature>
<dbReference type="Pfam" id="PF10396">
    <property type="entry name" value="TrmE_N"/>
    <property type="match status" value="1"/>
</dbReference>
<dbReference type="InterPro" id="IPR031168">
    <property type="entry name" value="G_TrmE"/>
</dbReference>
<dbReference type="RefSeq" id="WP_234696766.1">
    <property type="nucleotide sequence ID" value="NZ_CZVV01000042.1"/>
</dbReference>
<dbReference type="PANTHER" id="PTHR42714:SF2">
    <property type="entry name" value="TRNA MODIFICATION GTPASE GTPBP3, MITOCHONDRIAL"/>
    <property type="match status" value="1"/>
</dbReference>
<reference evidence="13 14" key="1">
    <citation type="submission" date="2015-11" db="EMBL/GenBank/DDBJ databases">
        <authorList>
            <person name="Varghese N."/>
        </authorList>
    </citation>
    <scope>NUCLEOTIDE SEQUENCE [LARGE SCALE GENOMIC DNA]</scope>
    <source>
        <strain evidence="13 14">JGI-25</strain>
    </source>
</reference>
<dbReference type="PROSITE" id="PS51709">
    <property type="entry name" value="G_TRME"/>
    <property type="match status" value="1"/>
</dbReference>
<keyword evidence="3 10" id="KW-0819">tRNA processing</keyword>
<dbReference type="FunFam" id="3.30.1360.120:FF:000003">
    <property type="entry name" value="tRNA modification GTPase MnmE"/>
    <property type="match status" value="1"/>
</dbReference>
<dbReference type="GO" id="GO:0005829">
    <property type="term" value="C:cytosol"/>
    <property type="evidence" value="ECO:0007669"/>
    <property type="project" value="TreeGrafter"/>
</dbReference>
<dbReference type="Gene3D" id="3.30.1360.120">
    <property type="entry name" value="Probable tRNA modification gtpase trme, domain 1"/>
    <property type="match status" value="1"/>
</dbReference>
<comment type="subcellular location">
    <subcellularLocation>
        <location evidence="10">Cytoplasm</location>
    </subcellularLocation>
</comment>
<dbReference type="GO" id="GO:0030488">
    <property type="term" value="P:tRNA methylation"/>
    <property type="evidence" value="ECO:0007669"/>
    <property type="project" value="TreeGrafter"/>
</dbReference>
<dbReference type="InterPro" id="IPR025867">
    <property type="entry name" value="MnmE_helical"/>
</dbReference>
<sequence>MSSKYIDLILRWRFFKLKTSQSNFLSSAMKYLDDTIAAISTAIGEAGISVIRISGKDAIKIADKVFRGKRKLEEVKTHTAHYGKIVDSSGKVVDYVVATVFRSPHSYTGEDVVEISCHGGIFVTRKVLETILEAGARLAQPGEFTKRAFLNGKIDLSQAEAIADLIRSATDLAYQSSLSQLEGSISRKIKKMRDDLINLCSLVELELDFADEDLEFVDKPELANKIRDAIAEIDELIETFKYGKIYREGIKVVIAGKPNAGKSSLLNALLNENRAIVSDIPGTTRDVIEESLNIEGVLFKVIDTAGLRETYDIIEQEGVRRAEEQLRKADMILLVIDSTDEVNESDMRLYHRVLNLAVNESKRCVIVFNKVDLLDGKQMQMEKVFEDFPVVHISALTGLGLDKLKKIMVEQSFLGMNRTEASVVITNVRHRDALVKAKQSLLYALKSLEEGMSGDLVAVDLRAGLNYLGEIIGEVTTEDILNNIFSKFCIGK</sequence>
<comment type="caution">
    <text evidence="10">Lacks conserved residue(s) required for the propagation of feature annotation.</text>
</comment>
<dbReference type="InterPro" id="IPR018948">
    <property type="entry name" value="GTP-bd_TrmE_N"/>
</dbReference>
<feature type="binding site" evidence="10">
    <location>
        <position position="153"/>
    </location>
    <ligand>
        <name>(6S)-5-formyl-5,6,7,8-tetrahydrofolate</name>
        <dbReference type="ChEBI" id="CHEBI:57457"/>
    </ligand>
</feature>
<keyword evidence="8 10" id="KW-0630">Potassium</keyword>
<feature type="binding site" evidence="10">
    <location>
        <position position="280"/>
    </location>
    <ligand>
        <name>K(+)</name>
        <dbReference type="ChEBI" id="CHEBI:29103"/>
    </ligand>
</feature>
<dbReference type="Proteomes" id="UP000243105">
    <property type="component" value="Unassembled WGS sequence"/>
</dbReference>
<evidence type="ECO:0000256" key="4">
    <source>
        <dbReference type="ARBA" id="ARBA00022723"/>
    </source>
</evidence>
<comment type="function">
    <text evidence="10">Exhibits a very high intrinsic GTPase hydrolysis rate. Involved in the addition of a carboxymethylaminomethyl (cmnm) group at the wobble position (U34) of certain tRNAs, forming tRNA-cmnm(5)s(2)U34.</text>
</comment>
<dbReference type="GO" id="GO:0042802">
    <property type="term" value="F:identical protein binding"/>
    <property type="evidence" value="ECO:0007669"/>
    <property type="project" value="UniProtKB-ARBA"/>
</dbReference>
<dbReference type="InterPro" id="IPR027417">
    <property type="entry name" value="P-loop_NTPase"/>
</dbReference>
<feature type="domain" description="TrmE-type G" evidence="12">
    <location>
        <begin position="249"/>
        <end position="413"/>
    </location>
</feature>
<dbReference type="HAMAP" id="MF_00379">
    <property type="entry name" value="GTPase_MnmE"/>
    <property type="match status" value="1"/>
</dbReference>
<protein>
    <recommendedName>
        <fullName evidence="10">tRNA modification GTPase MnmE</fullName>
        <ecNumber evidence="10">3.6.-.-</ecNumber>
    </recommendedName>
</protein>
<evidence type="ECO:0000259" key="12">
    <source>
        <dbReference type="PROSITE" id="PS51709"/>
    </source>
</evidence>
<proteinExistence type="inferred from homology"/>
<feature type="binding site" evidence="10">
    <location>
        <position position="263"/>
    </location>
    <ligand>
        <name>Mg(2+)</name>
        <dbReference type="ChEBI" id="CHEBI:18420"/>
    </ligand>
</feature>
<dbReference type="GO" id="GO:0002098">
    <property type="term" value="P:tRNA wobble uridine modification"/>
    <property type="evidence" value="ECO:0007669"/>
    <property type="project" value="TreeGrafter"/>
</dbReference>
<dbReference type="NCBIfam" id="TIGR00450">
    <property type="entry name" value="mnmE_trmE_thdF"/>
    <property type="match status" value="1"/>
</dbReference>
<comment type="caution">
    <text evidence="13">The sequence shown here is derived from an EMBL/GenBank/DDBJ whole genome shotgun (WGS) entry which is preliminary data.</text>
</comment>
<keyword evidence="5 10" id="KW-0547">Nucleotide-binding</keyword>
<keyword evidence="7 10" id="KW-0460">Magnesium</keyword>
<dbReference type="FunFam" id="3.40.50.300:FF:001376">
    <property type="entry name" value="tRNA modification GTPase MnmE"/>
    <property type="match status" value="1"/>
</dbReference>
<feature type="binding site" evidence="10">
    <location>
        <position position="278"/>
    </location>
    <ligand>
        <name>K(+)</name>
        <dbReference type="ChEBI" id="CHEBI:29103"/>
    </ligand>
</feature>
<evidence type="ECO:0000256" key="7">
    <source>
        <dbReference type="ARBA" id="ARBA00022842"/>
    </source>
</evidence>
<evidence type="ECO:0000313" key="13">
    <source>
        <dbReference type="EMBL" id="CUT00761.1"/>
    </source>
</evidence>
<evidence type="ECO:0000256" key="8">
    <source>
        <dbReference type="ARBA" id="ARBA00022958"/>
    </source>
</evidence>